<dbReference type="Proteomes" id="UP000238348">
    <property type="component" value="Chromosome"/>
</dbReference>
<dbReference type="InterPro" id="IPR007627">
    <property type="entry name" value="RNA_pol_sigma70_r2"/>
</dbReference>
<sequence>MNPTEPKKPSGTGEAPSDARQAAEAAIRARWDAGDLDGAATEVIRIYGPELYGLLLSLHPRGGEADDLFSIVCEHLWRGLAGFRWHCSIRTWAYVVARNTSRTHGEVEGRRARREVDLAACSAVDRMAVAVRTETASYLRTEKRSEIEKLRDELPVADRTLLILRLDRGLAWNDLARVFLDDPGAEDEVIRREAARLRKRFQLVRERLVALGRARGLLRDGDG</sequence>
<dbReference type="RefSeq" id="WP_159396593.1">
    <property type="nucleotide sequence ID" value="NZ_CP012673.1"/>
</dbReference>
<name>A0A2L0EIF2_SORCE</name>
<proteinExistence type="predicted"/>
<evidence type="ECO:0000313" key="3">
    <source>
        <dbReference type="EMBL" id="AUX39070.1"/>
    </source>
</evidence>
<dbReference type="GO" id="GO:0003700">
    <property type="term" value="F:DNA-binding transcription factor activity"/>
    <property type="evidence" value="ECO:0007669"/>
    <property type="project" value="InterPro"/>
</dbReference>
<dbReference type="SUPFAM" id="SSF88946">
    <property type="entry name" value="Sigma2 domain of RNA polymerase sigma factors"/>
    <property type="match status" value="1"/>
</dbReference>
<organism evidence="3 4">
    <name type="scientific">Sorangium cellulosum</name>
    <name type="common">Polyangium cellulosum</name>
    <dbReference type="NCBI Taxonomy" id="56"/>
    <lineage>
        <taxon>Bacteria</taxon>
        <taxon>Pseudomonadati</taxon>
        <taxon>Myxococcota</taxon>
        <taxon>Polyangia</taxon>
        <taxon>Polyangiales</taxon>
        <taxon>Polyangiaceae</taxon>
        <taxon>Sorangium</taxon>
    </lineage>
</organism>
<reference evidence="3 4" key="1">
    <citation type="submission" date="2015-09" db="EMBL/GenBank/DDBJ databases">
        <title>Sorangium comparison.</title>
        <authorList>
            <person name="Zaburannyi N."/>
            <person name="Bunk B."/>
            <person name="Overmann J."/>
            <person name="Mueller R."/>
        </authorList>
    </citation>
    <scope>NUCLEOTIDE SEQUENCE [LARGE SCALE GENOMIC DNA]</scope>
    <source>
        <strain evidence="3 4">So ce26</strain>
    </source>
</reference>
<feature type="domain" description="RNA polymerase sigma-70 region 2" evidence="2">
    <location>
        <begin position="44"/>
        <end position="104"/>
    </location>
</feature>
<accession>A0A2L0EIF2</accession>
<dbReference type="InterPro" id="IPR014284">
    <property type="entry name" value="RNA_pol_sigma-70_dom"/>
</dbReference>
<evidence type="ECO:0000313" key="4">
    <source>
        <dbReference type="Proteomes" id="UP000238348"/>
    </source>
</evidence>
<dbReference type="GO" id="GO:0006352">
    <property type="term" value="P:DNA-templated transcription initiation"/>
    <property type="evidence" value="ECO:0007669"/>
    <property type="project" value="InterPro"/>
</dbReference>
<feature type="region of interest" description="Disordered" evidence="1">
    <location>
        <begin position="1"/>
        <end position="20"/>
    </location>
</feature>
<dbReference type="EMBL" id="CP012673">
    <property type="protein sequence ID" value="AUX39070.1"/>
    <property type="molecule type" value="Genomic_DNA"/>
</dbReference>
<evidence type="ECO:0000256" key="1">
    <source>
        <dbReference type="SAM" id="MobiDB-lite"/>
    </source>
</evidence>
<dbReference type="AlphaFoldDB" id="A0A2L0EIF2"/>
<dbReference type="InterPro" id="IPR013325">
    <property type="entry name" value="RNA_pol_sigma_r2"/>
</dbReference>
<gene>
    <name evidence="3" type="ORF">SOCE26_004520</name>
</gene>
<protein>
    <submittedName>
        <fullName evidence="3">RNA polymerase sigma24 factor</fullName>
    </submittedName>
</protein>
<dbReference type="OrthoDB" id="5524536at2"/>
<evidence type="ECO:0000259" key="2">
    <source>
        <dbReference type="Pfam" id="PF04542"/>
    </source>
</evidence>
<dbReference type="NCBIfam" id="TIGR02937">
    <property type="entry name" value="sigma70-ECF"/>
    <property type="match status" value="1"/>
</dbReference>
<dbReference type="Gene3D" id="1.10.1740.10">
    <property type="match status" value="1"/>
</dbReference>
<dbReference type="Pfam" id="PF04542">
    <property type="entry name" value="Sigma70_r2"/>
    <property type="match status" value="1"/>
</dbReference>